<gene>
    <name evidence="2" type="ORF">D3791_00840</name>
</gene>
<protein>
    <submittedName>
        <fullName evidence="2">DUF1700 domain-containing protein</fullName>
    </submittedName>
</protein>
<feature type="transmembrane region" description="Helical" evidence="1">
    <location>
        <begin position="161"/>
        <end position="177"/>
    </location>
</feature>
<dbReference type="Pfam" id="PF22564">
    <property type="entry name" value="HAAS"/>
    <property type="match status" value="1"/>
</dbReference>
<reference evidence="2 3" key="1">
    <citation type="submission" date="2018-09" db="EMBL/GenBank/DDBJ databases">
        <title>Glutamicibacter mishrai S5-52T (LMG 29155T = KCTC 39846T).</title>
        <authorList>
            <person name="Das S.K."/>
        </authorList>
    </citation>
    <scope>NUCLEOTIDE SEQUENCE [LARGE SCALE GENOMIC DNA]</scope>
    <source>
        <strain evidence="2 3">S5-52</strain>
    </source>
</reference>
<feature type="transmembrane region" description="Helical" evidence="1">
    <location>
        <begin position="243"/>
        <end position="259"/>
    </location>
</feature>
<organism evidence="2 3">
    <name type="scientific">Glutamicibacter mishrai</name>
    <dbReference type="NCBI Taxonomy" id="1775880"/>
    <lineage>
        <taxon>Bacteria</taxon>
        <taxon>Bacillati</taxon>
        <taxon>Actinomycetota</taxon>
        <taxon>Actinomycetes</taxon>
        <taxon>Micrococcales</taxon>
        <taxon>Micrococcaceae</taxon>
        <taxon>Glutamicibacter</taxon>
    </lineage>
</organism>
<feature type="transmembrane region" description="Helical" evidence="1">
    <location>
        <begin position="125"/>
        <end position="149"/>
    </location>
</feature>
<evidence type="ECO:0000313" key="2">
    <source>
        <dbReference type="EMBL" id="QIV85791.1"/>
    </source>
</evidence>
<feature type="transmembrane region" description="Helical" evidence="1">
    <location>
        <begin position="264"/>
        <end position="281"/>
    </location>
</feature>
<feature type="transmembrane region" description="Helical" evidence="1">
    <location>
        <begin position="287"/>
        <end position="308"/>
    </location>
</feature>
<evidence type="ECO:0000256" key="1">
    <source>
        <dbReference type="SAM" id="Phobius"/>
    </source>
</evidence>
<proteinExistence type="predicted"/>
<accession>A0A6H0SGX0</accession>
<dbReference type="RefSeq" id="WP_022876392.1">
    <property type="nucleotide sequence ID" value="NZ_CP032549.1"/>
</dbReference>
<dbReference type="EMBL" id="CP032549">
    <property type="protein sequence ID" value="QIV85791.1"/>
    <property type="molecule type" value="Genomic_DNA"/>
</dbReference>
<keyword evidence="1" id="KW-0472">Membrane</keyword>
<keyword evidence="1" id="KW-1133">Transmembrane helix</keyword>
<keyword evidence="1" id="KW-0812">Transmembrane</keyword>
<dbReference type="AlphaFoldDB" id="A0A6H0SGX0"/>
<feature type="transmembrane region" description="Helical" evidence="1">
    <location>
        <begin position="86"/>
        <end position="105"/>
    </location>
</feature>
<name>A0A6H0SGX0_9MICC</name>
<sequence>MGKLAENHSVESYLRSLDRLLRHVPVEARRDLVEDIAAHIDEGRERGRNDREILAALGSPQAVAAPYLDDLMQDGNSPRMRTIRRVLGIVALVTGLFAAIVSRSSDSTIVDMAFGPVDLQGLSSNYGYSDIFAAIQLLIFLALALMVAASAVMRPVIARKYSFAAAIVMTIVVIFCGTGLGMFFVPSMVTAWMLAGANNLKLSQDRRAKRSRTIQLIGAAALLIPVLFVLGGLATGAVEGGGAYAYAAVGLLCGVGFLLRYRVALWATSVVGAGLAALSIIDQGMLMAAFWLGGITYFYFGLYGLLWFEKRNAAG</sequence>
<keyword evidence="3" id="KW-1185">Reference proteome</keyword>
<dbReference type="Proteomes" id="UP000502331">
    <property type="component" value="Chromosome"/>
</dbReference>
<feature type="transmembrane region" description="Helical" evidence="1">
    <location>
        <begin position="214"/>
        <end position="237"/>
    </location>
</feature>
<evidence type="ECO:0000313" key="3">
    <source>
        <dbReference type="Proteomes" id="UP000502331"/>
    </source>
</evidence>